<dbReference type="RefSeq" id="WP_043986980.1">
    <property type="nucleotide sequence ID" value="NZ_JXST01000030.1"/>
</dbReference>
<dbReference type="PANTHER" id="PTHR33371">
    <property type="entry name" value="INTERMEMBRANE PHOSPHOLIPID TRANSPORT SYSTEM BINDING PROTEIN MLAD-RELATED"/>
    <property type="match status" value="1"/>
</dbReference>
<gene>
    <name evidence="4" type="ORF">TL10_19950</name>
</gene>
<dbReference type="Pfam" id="PF11887">
    <property type="entry name" value="Mce4_CUP1"/>
    <property type="match status" value="1"/>
</dbReference>
<accession>A0A0D1JRM8</accession>
<dbReference type="Pfam" id="PF02470">
    <property type="entry name" value="MlaD"/>
    <property type="match status" value="1"/>
</dbReference>
<feature type="region of interest" description="Disordered" evidence="1">
    <location>
        <begin position="396"/>
        <end position="467"/>
    </location>
</feature>
<organism evidence="4 5">
    <name type="scientific">Mycolicibacterium llatzerense</name>
    <dbReference type="NCBI Taxonomy" id="280871"/>
    <lineage>
        <taxon>Bacteria</taxon>
        <taxon>Bacillati</taxon>
        <taxon>Actinomycetota</taxon>
        <taxon>Actinomycetes</taxon>
        <taxon>Mycobacteriales</taxon>
        <taxon>Mycobacteriaceae</taxon>
        <taxon>Mycolicibacterium</taxon>
    </lineage>
</organism>
<evidence type="ECO:0000259" key="3">
    <source>
        <dbReference type="Pfam" id="PF11887"/>
    </source>
</evidence>
<keyword evidence="5" id="KW-1185">Reference proteome</keyword>
<feature type="domain" description="Mce/MlaD" evidence="2">
    <location>
        <begin position="39"/>
        <end position="112"/>
    </location>
</feature>
<dbReference type="GO" id="GO:0005576">
    <property type="term" value="C:extracellular region"/>
    <property type="evidence" value="ECO:0007669"/>
    <property type="project" value="TreeGrafter"/>
</dbReference>
<evidence type="ECO:0000313" key="5">
    <source>
        <dbReference type="Proteomes" id="UP000032221"/>
    </source>
</evidence>
<protein>
    <submittedName>
        <fullName evidence="4">Mammalian cell entry protein</fullName>
    </submittedName>
</protein>
<feature type="compositionally biased region" description="Low complexity" evidence="1">
    <location>
        <begin position="435"/>
        <end position="453"/>
    </location>
</feature>
<dbReference type="InterPro" id="IPR024516">
    <property type="entry name" value="Mce_C"/>
</dbReference>
<dbReference type="InterPro" id="IPR003399">
    <property type="entry name" value="Mce/MlaD"/>
</dbReference>
<dbReference type="Proteomes" id="UP000032221">
    <property type="component" value="Unassembled WGS sequence"/>
</dbReference>
<feature type="compositionally biased region" description="Low complexity" evidence="1">
    <location>
        <begin position="412"/>
        <end position="427"/>
    </location>
</feature>
<dbReference type="AlphaFoldDB" id="A0A0D1JRM8"/>
<evidence type="ECO:0000259" key="2">
    <source>
        <dbReference type="Pfam" id="PF02470"/>
    </source>
</evidence>
<proteinExistence type="predicted"/>
<reference evidence="4 5" key="1">
    <citation type="submission" date="2015-01" db="EMBL/GenBank/DDBJ databases">
        <title>Genome sequence of Mycobacterium llatzerense and Mycobacterium immunogenum recovered from brain abscess.</title>
        <authorList>
            <person name="Greninger A.L."/>
            <person name="Langelier C."/>
            <person name="Cunningham G."/>
            <person name="Chiu C.Y."/>
            <person name="Miller S."/>
        </authorList>
    </citation>
    <scope>NUCLEOTIDE SEQUENCE [LARGE SCALE GENOMIC DNA]</scope>
    <source>
        <strain evidence="4 5">CLUC14</strain>
    </source>
</reference>
<dbReference type="PATRIC" id="fig|280871.6.peg.4134"/>
<dbReference type="NCBIfam" id="TIGR00996">
    <property type="entry name" value="Mtu_fam_mce"/>
    <property type="match status" value="1"/>
</dbReference>
<dbReference type="PANTHER" id="PTHR33371:SF4">
    <property type="entry name" value="INTERMEMBRANE PHOSPHOLIPID TRANSPORT SYSTEM BINDING PROTEIN MLAD"/>
    <property type="match status" value="1"/>
</dbReference>
<dbReference type="STRING" id="280871.TL10_19950"/>
<dbReference type="OrthoDB" id="4516955at2"/>
<dbReference type="InterPro" id="IPR005693">
    <property type="entry name" value="Mce"/>
</dbReference>
<evidence type="ECO:0000313" key="4">
    <source>
        <dbReference type="EMBL" id="KIU15229.1"/>
    </source>
</evidence>
<feature type="domain" description="Mammalian cell entry C-terminal" evidence="3">
    <location>
        <begin position="118"/>
        <end position="298"/>
    </location>
</feature>
<sequence length="467" mass="49264">MSRFNAALRRRYVVIVLVVVLLGSATGALAMQWSRSAPLTITGYFASTVGLYPGDNVEILGVPVGSVTRIEPGPDHAVVTFTIRAGVPVPADVTAVIMAPNLLSARTLELAPVYTTGPKLSDHTTIPVARTAVPVEWDDVKDQLTQLATQLGPQNGTPQGPLREAIDQAADTFDNNGVSFRTAVRELSQTAGRLGDSRFDLVGTIKNLRALVDTLSGSNEQIVQFTDHVASLSQVFADSSTDLAQSLDALNGALAQVKSFLTKNNPTISGQVTKLTDFTSLLTQHSQDIEQVLHVAPNGLANFYNIYNPAQGSIGAILSLPNFANPVQFLCAGVFDAGGTPDYYKRTEICRQRMAPVLKRIMMNFPPVLFHPINTITAYKGQITYDTPATEAKAQTPVSQLQWQPLRGPSGPTTSSATDLSSLLLPSPSTPSPPGGDAAAAAPGGPAMPAAPDQPSSVTAPGPGPHQ</sequence>
<evidence type="ECO:0000256" key="1">
    <source>
        <dbReference type="SAM" id="MobiDB-lite"/>
    </source>
</evidence>
<name>A0A0D1JRM8_9MYCO</name>
<dbReference type="InterPro" id="IPR052336">
    <property type="entry name" value="MlaD_Phospholipid_Transporter"/>
</dbReference>
<comment type="caution">
    <text evidence="4">The sequence shown here is derived from an EMBL/GenBank/DDBJ whole genome shotgun (WGS) entry which is preliminary data.</text>
</comment>
<dbReference type="EMBL" id="JXST01000030">
    <property type="protein sequence ID" value="KIU15229.1"/>
    <property type="molecule type" value="Genomic_DNA"/>
</dbReference>